<feature type="compositionally biased region" description="Low complexity" evidence="1">
    <location>
        <begin position="121"/>
        <end position="130"/>
    </location>
</feature>
<name>A0A8S5U6C4_9CAUD</name>
<reference evidence="2" key="1">
    <citation type="journal article" date="2021" name="Proc. Natl. Acad. Sci. U.S.A.">
        <title>A Catalog of Tens of Thousands of Viruses from Human Metagenomes Reveals Hidden Associations with Chronic Diseases.</title>
        <authorList>
            <person name="Tisza M.J."/>
            <person name="Buck C.B."/>
        </authorList>
    </citation>
    <scope>NUCLEOTIDE SEQUENCE</scope>
    <source>
        <strain evidence="2">CtBCv9</strain>
    </source>
</reference>
<evidence type="ECO:0000313" key="2">
    <source>
        <dbReference type="EMBL" id="DAF90007.1"/>
    </source>
</evidence>
<sequence length="421" mass="42687">MDKRLTADLNVVANSNLEIQLLDGDLNIIQKLDDEPNDVGGLTSAELKAKFDEGGNIIKKYINETLIPSVLTDDATEESRKQAEAARVAAEQGRVTAEEGRVSAESGRVSAEQGRSEAESSRVSAENARAQAETARADETAGIVARATAQANAAAGSASQAAGSEQSAKDAAGTAIGAASSASQSAAAAASSASQASAAAAAAAQSASSVDGINKTAQSWAVGGTNTRPGEDTDNAKYWAEQAQAAVGGDFATKTEAQGYVSTHNQSVDAHADIREALNGKAAGKHASQHGKNGADPITPAAIGAASLGADGKVPASQLPEISSVKTYTATIGTTWTEDSNTGVKTQSVAIPGVLASHTATVDHAYTGSGTSDDYAAFVEAENQYLTYITNGYAETYDGGIKFTIFGDANTVAIPIVAEVS</sequence>
<accession>A0A8S5U6C4</accession>
<evidence type="ECO:0000256" key="1">
    <source>
        <dbReference type="SAM" id="MobiDB-lite"/>
    </source>
</evidence>
<proteinExistence type="predicted"/>
<protein>
    <submittedName>
        <fullName evidence="2">Uncharacterized protein</fullName>
    </submittedName>
</protein>
<dbReference type="EMBL" id="BK016019">
    <property type="protein sequence ID" value="DAF90007.1"/>
    <property type="molecule type" value="Genomic_DNA"/>
</dbReference>
<feature type="region of interest" description="Disordered" evidence="1">
    <location>
        <begin position="89"/>
        <end position="141"/>
    </location>
</feature>
<organism evidence="2">
    <name type="scientific">Myoviridae sp. ctBCv9</name>
    <dbReference type="NCBI Taxonomy" id="2825045"/>
    <lineage>
        <taxon>Viruses</taxon>
        <taxon>Duplodnaviria</taxon>
        <taxon>Heunggongvirae</taxon>
        <taxon>Uroviricota</taxon>
        <taxon>Caudoviricetes</taxon>
    </lineage>
</organism>